<comment type="similarity">
    <text evidence="6">Belongs to the DNA polymerase HolA subunit family.</text>
</comment>
<dbReference type="PANTHER" id="PTHR34388:SF1">
    <property type="entry name" value="DNA POLYMERASE III SUBUNIT DELTA"/>
    <property type="match status" value="1"/>
</dbReference>
<dbReference type="SUPFAM" id="SSF52540">
    <property type="entry name" value="P-loop containing nucleoside triphosphate hydrolases"/>
    <property type="match status" value="1"/>
</dbReference>
<dbReference type="GeneID" id="92760663"/>
<feature type="domain" description="DNA polymerase III delta subunit-like C-terminal" evidence="8">
    <location>
        <begin position="186"/>
        <end position="291"/>
    </location>
</feature>
<dbReference type="InterPro" id="IPR048466">
    <property type="entry name" value="DNA_pol3_delta-like_C"/>
</dbReference>
<comment type="catalytic activity">
    <reaction evidence="7">
        <text>DNA(n) + a 2'-deoxyribonucleoside 5'-triphosphate = DNA(n+1) + diphosphate</text>
        <dbReference type="Rhea" id="RHEA:22508"/>
        <dbReference type="Rhea" id="RHEA-COMP:17339"/>
        <dbReference type="Rhea" id="RHEA-COMP:17340"/>
        <dbReference type="ChEBI" id="CHEBI:33019"/>
        <dbReference type="ChEBI" id="CHEBI:61560"/>
        <dbReference type="ChEBI" id="CHEBI:173112"/>
        <dbReference type="EC" id="2.7.7.7"/>
    </reaction>
</comment>
<evidence type="ECO:0000256" key="4">
    <source>
        <dbReference type="ARBA" id="ARBA00022705"/>
    </source>
</evidence>
<dbReference type="AlphaFoldDB" id="A0A7T4EHZ8"/>
<evidence type="ECO:0000256" key="3">
    <source>
        <dbReference type="ARBA" id="ARBA00022695"/>
    </source>
</evidence>
<dbReference type="NCBIfam" id="NF004165">
    <property type="entry name" value="PRK05629.1"/>
    <property type="match status" value="1"/>
</dbReference>
<keyword evidence="2 9" id="KW-0808">Transferase</keyword>
<dbReference type="SUPFAM" id="SSF48019">
    <property type="entry name" value="post-AAA+ oligomerization domain-like"/>
    <property type="match status" value="1"/>
</dbReference>
<dbReference type="PANTHER" id="PTHR34388">
    <property type="entry name" value="DNA POLYMERASE III SUBUNIT DELTA"/>
    <property type="match status" value="1"/>
</dbReference>
<dbReference type="EMBL" id="CP066007">
    <property type="protein sequence ID" value="QQB47689.1"/>
    <property type="molecule type" value="Genomic_DNA"/>
</dbReference>
<evidence type="ECO:0000256" key="6">
    <source>
        <dbReference type="ARBA" id="ARBA00034754"/>
    </source>
</evidence>
<organism evidence="9 10">
    <name type="scientific">Corynebacterium glucuronolyticum</name>
    <dbReference type="NCBI Taxonomy" id="39791"/>
    <lineage>
        <taxon>Bacteria</taxon>
        <taxon>Bacillati</taxon>
        <taxon>Actinomycetota</taxon>
        <taxon>Actinomycetes</taxon>
        <taxon>Mycobacteriales</taxon>
        <taxon>Corynebacteriaceae</taxon>
        <taxon>Corynebacterium</taxon>
    </lineage>
</organism>
<dbReference type="RefSeq" id="WP_070740081.1">
    <property type="nucleotide sequence ID" value="NZ_CP066007.1"/>
</dbReference>
<evidence type="ECO:0000313" key="10">
    <source>
        <dbReference type="Proteomes" id="UP000596145"/>
    </source>
</evidence>
<dbReference type="Proteomes" id="UP000596145">
    <property type="component" value="Chromosome"/>
</dbReference>
<dbReference type="Gene3D" id="3.40.50.300">
    <property type="entry name" value="P-loop containing nucleotide triphosphate hydrolases"/>
    <property type="match status" value="1"/>
</dbReference>
<evidence type="ECO:0000256" key="7">
    <source>
        <dbReference type="ARBA" id="ARBA00049244"/>
    </source>
</evidence>
<dbReference type="Gene3D" id="1.20.272.10">
    <property type="match status" value="1"/>
</dbReference>
<dbReference type="GO" id="GO:0009360">
    <property type="term" value="C:DNA polymerase III complex"/>
    <property type="evidence" value="ECO:0007669"/>
    <property type="project" value="TreeGrafter"/>
</dbReference>
<dbReference type="InterPro" id="IPR005790">
    <property type="entry name" value="DNA_polIII_delta"/>
</dbReference>
<keyword evidence="5" id="KW-0239">DNA-directed DNA polymerase</keyword>
<evidence type="ECO:0000313" key="9">
    <source>
        <dbReference type="EMBL" id="QQB47689.1"/>
    </source>
</evidence>
<reference evidence="9 10" key="1">
    <citation type="submission" date="2020-12" db="EMBL/GenBank/DDBJ databases">
        <title>FDA dAtabase for Regulatory Grade micrObial Sequences (FDA-ARGOS): Supporting development and validation of Infectious Disease Dx tests.</title>
        <authorList>
            <person name="Sproer C."/>
            <person name="Gronow S."/>
            <person name="Severitt S."/>
            <person name="Schroder I."/>
            <person name="Tallon L."/>
            <person name="Sadzewicz L."/>
            <person name="Zhao X."/>
            <person name="Boylan J."/>
            <person name="Ott S."/>
            <person name="Bowen H."/>
            <person name="Vavikolanu K."/>
            <person name="Mehta A."/>
            <person name="Aluvathingal J."/>
            <person name="Nadendla S."/>
            <person name="Lowell S."/>
            <person name="Myers T."/>
            <person name="Yan Y."/>
            <person name="Sichtig H."/>
        </authorList>
    </citation>
    <scope>NUCLEOTIDE SEQUENCE [LARGE SCALE GENOMIC DNA]</scope>
    <source>
        <strain evidence="9 10">FDAARGOS_1053</strain>
    </source>
</reference>
<dbReference type="InterPro" id="IPR008921">
    <property type="entry name" value="DNA_pol3_clamp-load_cplx_C"/>
</dbReference>
<dbReference type="NCBIfam" id="TIGR01128">
    <property type="entry name" value="holA"/>
    <property type="match status" value="1"/>
</dbReference>
<evidence type="ECO:0000259" key="8">
    <source>
        <dbReference type="Pfam" id="PF21694"/>
    </source>
</evidence>
<keyword evidence="4" id="KW-0235">DNA replication</keyword>
<dbReference type="Pfam" id="PF21694">
    <property type="entry name" value="DNA_pol3_delta_C"/>
    <property type="match status" value="1"/>
</dbReference>
<accession>A0A7T4EHZ8</accession>
<dbReference type="GO" id="GO:0006261">
    <property type="term" value="P:DNA-templated DNA replication"/>
    <property type="evidence" value="ECO:0007669"/>
    <property type="project" value="TreeGrafter"/>
</dbReference>
<dbReference type="EC" id="2.7.7.7" evidence="1"/>
<sequence length="302" mass="32926">MHVIVGEDDFLVERVRDIIIQRTEGNPTVESHHCAELTGSMVYGLVTPTLMREARVIVFTHGELARKEVMEAFISVAADPVDEITVILMHSGGGKQKKLLTQLKKTATVNEVKPVKPRDRMRWVMDEFRSHNARVTPDVAQAVLEGVGSDLRELAAAIAQLVSDNNGTVTVDSVRTMYQGVAEVSGFEIADLIVSGQTAKAVASTRRALQLGEPPVRLTSAIASNITAIACLYSMRGAGAQVPGMPPWKADKLAKVARRWSEDSISRAVVILAELEEATKGWGNPEYSVEFAVRRLSELALQ</sequence>
<name>A0A7T4EHZ8_9CORY</name>
<protein>
    <recommendedName>
        <fullName evidence="1">DNA-directed DNA polymerase</fullName>
        <ecNumber evidence="1">2.7.7.7</ecNumber>
    </recommendedName>
</protein>
<keyword evidence="3 9" id="KW-0548">Nucleotidyltransferase</keyword>
<evidence type="ECO:0000256" key="1">
    <source>
        <dbReference type="ARBA" id="ARBA00012417"/>
    </source>
</evidence>
<dbReference type="GO" id="GO:0003677">
    <property type="term" value="F:DNA binding"/>
    <property type="evidence" value="ECO:0007669"/>
    <property type="project" value="InterPro"/>
</dbReference>
<evidence type="ECO:0000256" key="5">
    <source>
        <dbReference type="ARBA" id="ARBA00022932"/>
    </source>
</evidence>
<dbReference type="OrthoDB" id="8478864at2"/>
<proteinExistence type="inferred from homology"/>
<evidence type="ECO:0000256" key="2">
    <source>
        <dbReference type="ARBA" id="ARBA00022679"/>
    </source>
</evidence>
<dbReference type="GO" id="GO:0003887">
    <property type="term" value="F:DNA-directed DNA polymerase activity"/>
    <property type="evidence" value="ECO:0007669"/>
    <property type="project" value="UniProtKB-KW"/>
</dbReference>
<dbReference type="InterPro" id="IPR027417">
    <property type="entry name" value="P-loop_NTPase"/>
</dbReference>
<gene>
    <name evidence="9" type="primary">holA</name>
    <name evidence="9" type="ORF">I6I10_06250</name>
</gene>